<reference evidence="7" key="1">
    <citation type="submission" date="2018-05" db="EMBL/GenBank/DDBJ databases">
        <authorList>
            <person name="Lanie J.A."/>
            <person name="Ng W.-L."/>
            <person name="Kazmierczak K.M."/>
            <person name="Andrzejewski T.M."/>
            <person name="Davidsen T.M."/>
            <person name="Wayne K.J."/>
            <person name="Tettelin H."/>
            <person name="Glass J.I."/>
            <person name="Rusch D."/>
            <person name="Podicherti R."/>
            <person name="Tsui H.-C.T."/>
            <person name="Winkler M.E."/>
        </authorList>
    </citation>
    <scope>NUCLEOTIDE SEQUENCE</scope>
</reference>
<proteinExistence type="inferred from homology"/>
<feature type="region of interest" description="Disordered" evidence="4">
    <location>
        <begin position="224"/>
        <end position="275"/>
    </location>
</feature>
<dbReference type="InterPro" id="IPR012340">
    <property type="entry name" value="NA-bd_OB-fold"/>
</dbReference>
<dbReference type="Gene3D" id="2.30.30.30">
    <property type="match status" value="1"/>
</dbReference>
<dbReference type="InterPro" id="IPR022671">
    <property type="entry name" value="Ribosomal_uL2_CS"/>
</dbReference>
<dbReference type="SUPFAM" id="SSF50249">
    <property type="entry name" value="Nucleic acid-binding proteins"/>
    <property type="match status" value="1"/>
</dbReference>
<gene>
    <name evidence="7" type="ORF">METZ01_LOCUS20566</name>
</gene>
<dbReference type="EMBL" id="UINC01001018">
    <property type="protein sequence ID" value="SUZ67712.1"/>
    <property type="molecule type" value="Genomic_DNA"/>
</dbReference>
<keyword evidence="3" id="KW-0687">Ribonucleoprotein</keyword>
<dbReference type="GO" id="GO:0016740">
    <property type="term" value="F:transferase activity"/>
    <property type="evidence" value="ECO:0007669"/>
    <property type="project" value="InterPro"/>
</dbReference>
<organism evidence="7">
    <name type="scientific">marine metagenome</name>
    <dbReference type="NCBI Taxonomy" id="408172"/>
    <lineage>
        <taxon>unclassified sequences</taxon>
        <taxon>metagenomes</taxon>
        <taxon>ecological metagenomes</taxon>
    </lineage>
</organism>
<dbReference type="SUPFAM" id="SSF50104">
    <property type="entry name" value="Translation proteins SH3-like domain"/>
    <property type="match status" value="1"/>
</dbReference>
<feature type="compositionally biased region" description="Polar residues" evidence="4">
    <location>
        <begin position="7"/>
        <end position="22"/>
    </location>
</feature>
<dbReference type="FunFam" id="2.30.30.30:FF:000001">
    <property type="entry name" value="50S ribosomal protein L2"/>
    <property type="match status" value="1"/>
</dbReference>
<dbReference type="InterPro" id="IPR002171">
    <property type="entry name" value="Ribosomal_uL2"/>
</dbReference>
<evidence type="ECO:0000259" key="5">
    <source>
        <dbReference type="SMART" id="SM01382"/>
    </source>
</evidence>
<dbReference type="FunFam" id="4.10.950.10:FF:000001">
    <property type="entry name" value="50S ribosomal protein L2"/>
    <property type="match status" value="1"/>
</dbReference>
<dbReference type="Pfam" id="PF03947">
    <property type="entry name" value="Ribosomal_L2_C"/>
    <property type="match status" value="1"/>
</dbReference>
<dbReference type="InterPro" id="IPR014722">
    <property type="entry name" value="Rib_uL2_dom2"/>
</dbReference>
<sequence>MPVKTVKPTTPGQRQKSVSTFEEITKSKPEKSLVRPLKKSGGRNNKGRITSRRRGGGHKRQYRIIDFKRNKFDIPAKVVAIEYDPNRSARIALLHYTDGEKRYILSPYGIKVGDQVISSQKKAPLKIGNCLPLSKIPSGLFVHNVELVPGKGAQMVRSAGAGAQVLAKDAGMVTLKLPSGEVRMVSEKCMVTIGEVGNKSHETVKIGKAGRSRWLGRRPKVRGVAMNPVDHPMGGGEGKSSGGRHPTTPWGKPTKGYKTRKKNKTSNRYITKRRK</sequence>
<feature type="compositionally biased region" description="Basic and acidic residues" evidence="4">
    <location>
        <begin position="23"/>
        <end position="33"/>
    </location>
</feature>
<dbReference type="InterPro" id="IPR008991">
    <property type="entry name" value="Translation_prot_SH3-like_sf"/>
</dbReference>
<dbReference type="InterPro" id="IPR005880">
    <property type="entry name" value="Ribosomal_uL2_bac/org-type"/>
</dbReference>
<accession>A0A381PL22</accession>
<evidence type="ECO:0000256" key="2">
    <source>
        <dbReference type="ARBA" id="ARBA00022980"/>
    </source>
</evidence>
<dbReference type="Gene3D" id="2.40.50.140">
    <property type="entry name" value="Nucleic acid-binding proteins"/>
    <property type="match status" value="1"/>
</dbReference>
<feature type="compositionally biased region" description="Basic residues" evidence="4">
    <location>
        <begin position="36"/>
        <end position="59"/>
    </location>
</feature>
<dbReference type="InterPro" id="IPR014726">
    <property type="entry name" value="Ribosomal_uL2_dom3"/>
</dbReference>
<keyword evidence="2" id="KW-0689">Ribosomal protein</keyword>
<dbReference type="Gene3D" id="4.10.950.10">
    <property type="entry name" value="Ribosomal protein L2, domain 3"/>
    <property type="match status" value="1"/>
</dbReference>
<evidence type="ECO:0000259" key="6">
    <source>
        <dbReference type="SMART" id="SM01383"/>
    </source>
</evidence>
<dbReference type="NCBIfam" id="TIGR01171">
    <property type="entry name" value="rplB_bact"/>
    <property type="match status" value="1"/>
</dbReference>
<dbReference type="GO" id="GO:0015934">
    <property type="term" value="C:large ribosomal subunit"/>
    <property type="evidence" value="ECO:0007669"/>
    <property type="project" value="InterPro"/>
</dbReference>
<dbReference type="InterPro" id="IPR022669">
    <property type="entry name" value="Ribosomal_uL2_C"/>
</dbReference>
<dbReference type="FunFam" id="2.40.50.140:FF:000003">
    <property type="entry name" value="50S ribosomal protein L2"/>
    <property type="match status" value="1"/>
</dbReference>
<evidence type="ECO:0000256" key="1">
    <source>
        <dbReference type="ARBA" id="ARBA00005636"/>
    </source>
</evidence>
<dbReference type="Pfam" id="PF00181">
    <property type="entry name" value="Ribosomal_L2_N"/>
    <property type="match status" value="1"/>
</dbReference>
<dbReference type="GO" id="GO:0002181">
    <property type="term" value="P:cytoplasmic translation"/>
    <property type="evidence" value="ECO:0007669"/>
    <property type="project" value="TreeGrafter"/>
</dbReference>
<feature type="domain" description="Large ribosomal subunit protein uL2 RNA-binding" evidence="6">
    <location>
        <begin position="42"/>
        <end position="118"/>
    </location>
</feature>
<protein>
    <submittedName>
        <fullName evidence="7">Uncharacterized protein</fullName>
    </submittedName>
</protein>
<evidence type="ECO:0000256" key="3">
    <source>
        <dbReference type="ARBA" id="ARBA00023274"/>
    </source>
</evidence>
<dbReference type="PROSITE" id="PS00467">
    <property type="entry name" value="RIBOSOMAL_L2"/>
    <property type="match status" value="1"/>
</dbReference>
<comment type="similarity">
    <text evidence="1">Belongs to the universal ribosomal protein uL2 family.</text>
</comment>
<feature type="region of interest" description="Disordered" evidence="4">
    <location>
        <begin position="1"/>
        <end position="59"/>
    </location>
</feature>
<evidence type="ECO:0000313" key="7">
    <source>
        <dbReference type="EMBL" id="SUZ67712.1"/>
    </source>
</evidence>
<dbReference type="PIRSF" id="PIRSF002158">
    <property type="entry name" value="Ribosomal_L2"/>
    <property type="match status" value="1"/>
</dbReference>
<dbReference type="InterPro" id="IPR022666">
    <property type="entry name" value="Ribosomal_uL2_RNA-bd_dom"/>
</dbReference>
<dbReference type="GO" id="GO:0003735">
    <property type="term" value="F:structural constituent of ribosome"/>
    <property type="evidence" value="ECO:0007669"/>
    <property type="project" value="InterPro"/>
</dbReference>
<dbReference type="PANTHER" id="PTHR13691:SF5">
    <property type="entry name" value="LARGE RIBOSOMAL SUBUNIT PROTEIN UL2M"/>
    <property type="match status" value="1"/>
</dbReference>
<dbReference type="SMART" id="SM01383">
    <property type="entry name" value="Ribosomal_L2"/>
    <property type="match status" value="1"/>
</dbReference>
<dbReference type="PANTHER" id="PTHR13691">
    <property type="entry name" value="RIBOSOMAL PROTEIN L2"/>
    <property type="match status" value="1"/>
</dbReference>
<name>A0A381PL22_9ZZZZ</name>
<feature type="compositionally biased region" description="Basic residues" evidence="4">
    <location>
        <begin position="255"/>
        <end position="275"/>
    </location>
</feature>
<dbReference type="HAMAP" id="MF_01320_B">
    <property type="entry name" value="Ribosomal_uL2_B"/>
    <property type="match status" value="1"/>
</dbReference>
<dbReference type="AlphaFoldDB" id="A0A381PL22"/>
<feature type="domain" description="Large ribosomal subunit protein uL2 C-terminal" evidence="5">
    <location>
        <begin position="125"/>
        <end position="253"/>
    </location>
</feature>
<dbReference type="SMART" id="SM01382">
    <property type="entry name" value="Ribosomal_L2_C"/>
    <property type="match status" value="1"/>
</dbReference>
<dbReference type="GO" id="GO:0003723">
    <property type="term" value="F:RNA binding"/>
    <property type="evidence" value="ECO:0007669"/>
    <property type="project" value="InterPro"/>
</dbReference>
<evidence type="ECO:0000256" key="4">
    <source>
        <dbReference type="SAM" id="MobiDB-lite"/>
    </source>
</evidence>